<reference evidence="6 7" key="1">
    <citation type="submission" date="2019-10" db="EMBL/GenBank/DDBJ databases">
        <title>Assembly and Annotation for the nematode Trichostrongylus colubriformis.</title>
        <authorList>
            <person name="Martin J."/>
        </authorList>
    </citation>
    <scope>NUCLEOTIDE SEQUENCE [LARGE SCALE GENOMIC DNA]</scope>
    <source>
        <strain evidence="6">G859</strain>
        <tissue evidence="6">Whole worm</tissue>
    </source>
</reference>
<evidence type="ECO:0000313" key="7">
    <source>
        <dbReference type="Proteomes" id="UP001331761"/>
    </source>
</evidence>
<proteinExistence type="predicted"/>
<keyword evidence="3" id="KW-0274">FAD</keyword>
<organism evidence="6 7">
    <name type="scientific">Trichostrongylus colubriformis</name>
    <name type="common">Black scour worm</name>
    <dbReference type="NCBI Taxonomy" id="6319"/>
    <lineage>
        <taxon>Eukaryota</taxon>
        <taxon>Metazoa</taxon>
        <taxon>Ecdysozoa</taxon>
        <taxon>Nematoda</taxon>
        <taxon>Chromadorea</taxon>
        <taxon>Rhabditida</taxon>
        <taxon>Rhabditina</taxon>
        <taxon>Rhabditomorpha</taxon>
        <taxon>Strongyloidea</taxon>
        <taxon>Trichostrongylidae</taxon>
        <taxon>Trichostrongylus</taxon>
    </lineage>
</organism>
<comment type="caution">
    <text evidence="6">The sequence shown here is derived from an EMBL/GenBank/DDBJ whole genome shotgun (WGS) entry which is preliminary data.</text>
</comment>
<dbReference type="Proteomes" id="UP001331761">
    <property type="component" value="Unassembled WGS sequence"/>
</dbReference>
<keyword evidence="7" id="KW-1185">Reference proteome</keyword>
<feature type="non-terminal residue" evidence="6">
    <location>
        <position position="1"/>
    </location>
</feature>
<dbReference type="InterPro" id="IPR001433">
    <property type="entry name" value="OxRdtase_FAD/NAD-bd"/>
</dbReference>
<feature type="domain" description="Oxidoreductase FAD/NAD(P)-binding" evidence="5">
    <location>
        <begin position="4"/>
        <end position="117"/>
    </location>
</feature>
<dbReference type="Gene3D" id="3.40.50.80">
    <property type="entry name" value="Nucleotide-binding domain of ferredoxin-NADP reductase (FNR) module"/>
    <property type="match status" value="1"/>
</dbReference>
<dbReference type="EMBL" id="WIXE01015939">
    <property type="protein sequence ID" value="KAK5973066.1"/>
    <property type="molecule type" value="Genomic_DNA"/>
</dbReference>
<dbReference type="PANTHER" id="PTHR19370">
    <property type="entry name" value="NADH-CYTOCHROME B5 REDUCTASE"/>
    <property type="match status" value="1"/>
</dbReference>
<dbReference type="SUPFAM" id="SSF52343">
    <property type="entry name" value="Ferredoxin reductase-like, C-terminal NADP-linked domain"/>
    <property type="match status" value="1"/>
</dbReference>
<dbReference type="InterPro" id="IPR039261">
    <property type="entry name" value="FNR_nucleotide-bd"/>
</dbReference>
<dbReference type="Pfam" id="PF00175">
    <property type="entry name" value="NAD_binding_1"/>
    <property type="match status" value="1"/>
</dbReference>
<evidence type="ECO:0000313" key="6">
    <source>
        <dbReference type="EMBL" id="KAK5973066.1"/>
    </source>
</evidence>
<sequence length="136" mass="15486">YLLLVAGGVGIAPFVRLLNELLENDNDETRVRLLYCVRKGSDILFKELLAQWAQHWNVKIVIFGPDVEKTSIHYLFGHVAERLNEDHFREQLRALCGDNLDRAAVGVCGRLTLEKDVVNFATRAGIEHSNIRRFLA</sequence>
<accession>A0AAN8IGU2</accession>
<comment type="cofactor">
    <cofactor evidence="1">
        <name>FAD</name>
        <dbReference type="ChEBI" id="CHEBI:57692"/>
    </cofactor>
</comment>
<gene>
    <name evidence="6" type="ORF">GCK32_020806</name>
</gene>
<evidence type="ECO:0000259" key="5">
    <source>
        <dbReference type="Pfam" id="PF00175"/>
    </source>
</evidence>
<evidence type="ECO:0000256" key="1">
    <source>
        <dbReference type="ARBA" id="ARBA00001974"/>
    </source>
</evidence>
<keyword evidence="4" id="KW-0560">Oxidoreductase</keyword>
<dbReference type="GO" id="GO:0016491">
    <property type="term" value="F:oxidoreductase activity"/>
    <property type="evidence" value="ECO:0007669"/>
    <property type="project" value="UniProtKB-KW"/>
</dbReference>
<evidence type="ECO:0000256" key="3">
    <source>
        <dbReference type="ARBA" id="ARBA00022827"/>
    </source>
</evidence>
<evidence type="ECO:0000256" key="4">
    <source>
        <dbReference type="ARBA" id="ARBA00023002"/>
    </source>
</evidence>
<protein>
    <submittedName>
        <fullName evidence="6">Oxidoreductase NAD-binding domain protein</fullName>
    </submittedName>
</protein>
<dbReference type="InterPro" id="IPR001834">
    <property type="entry name" value="CBR-like"/>
</dbReference>
<evidence type="ECO:0000256" key="2">
    <source>
        <dbReference type="ARBA" id="ARBA00022630"/>
    </source>
</evidence>
<dbReference type="AlphaFoldDB" id="A0AAN8IGU2"/>
<name>A0AAN8IGU2_TRICO</name>
<keyword evidence="2" id="KW-0285">Flavoprotein</keyword>
<dbReference type="PANTHER" id="PTHR19370:SF184">
    <property type="entry name" value="NADH-CYTOCHROME B5 REDUCTASE-LIKE"/>
    <property type="match status" value="1"/>
</dbReference>